<dbReference type="InterPro" id="IPR012910">
    <property type="entry name" value="Plug_dom"/>
</dbReference>
<evidence type="ECO:0000256" key="7">
    <source>
        <dbReference type="ARBA" id="ARBA00023136"/>
    </source>
</evidence>
<feature type="domain" description="TonB-dependent receptor-like beta-barrel" evidence="13">
    <location>
        <begin position="326"/>
        <end position="673"/>
    </location>
</feature>
<comment type="caution">
    <text evidence="15">The sequence shown here is derived from an EMBL/GenBank/DDBJ whole genome shotgun (WGS) entry which is preliminary data.</text>
</comment>
<evidence type="ECO:0000256" key="3">
    <source>
        <dbReference type="ARBA" id="ARBA00022452"/>
    </source>
</evidence>
<evidence type="ECO:0000313" key="16">
    <source>
        <dbReference type="Proteomes" id="UP000295164"/>
    </source>
</evidence>
<keyword evidence="4 10" id="KW-0812">Transmembrane</keyword>
<evidence type="ECO:0000256" key="5">
    <source>
        <dbReference type="ARBA" id="ARBA00022729"/>
    </source>
</evidence>
<dbReference type="SUPFAM" id="SSF56935">
    <property type="entry name" value="Porins"/>
    <property type="match status" value="1"/>
</dbReference>
<feature type="chain" id="PRO_5020670308" evidence="12">
    <location>
        <begin position="20"/>
        <end position="715"/>
    </location>
</feature>
<dbReference type="PANTHER" id="PTHR30069">
    <property type="entry name" value="TONB-DEPENDENT OUTER MEMBRANE RECEPTOR"/>
    <property type="match status" value="1"/>
</dbReference>
<dbReference type="PROSITE" id="PS00430">
    <property type="entry name" value="TONB_DEPENDENT_REC_1"/>
    <property type="match status" value="1"/>
</dbReference>
<keyword evidence="3 10" id="KW-1134">Transmembrane beta strand</keyword>
<evidence type="ECO:0000259" key="13">
    <source>
        <dbReference type="Pfam" id="PF00593"/>
    </source>
</evidence>
<evidence type="ECO:0000256" key="8">
    <source>
        <dbReference type="ARBA" id="ARBA00023170"/>
    </source>
</evidence>
<evidence type="ECO:0000256" key="1">
    <source>
        <dbReference type="ARBA" id="ARBA00004571"/>
    </source>
</evidence>
<dbReference type="InterPro" id="IPR036942">
    <property type="entry name" value="Beta-barrel_TonB_sf"/>
</dbReference>
<sequence>MRTLLTGLFLCCLQLAAQAQSTLRARVANAAGEPLPGATLQWLQGSRTIAADSNGLLLLTGIPDGTQQFTLSFVGYEAQHLTLTFPLDSLLQIRLAETEEDEEETIVVSATRTSRSIANTPTRTEVISGEELAEKGNMKPGDIRMLLSESTGIQTQQTSATSYNAGIRIQGLDGRYTQVLRDGYPLYAGFSGGLSILQIAPLDLRQVEVIKGSASTLYGGGAIAGLVNLVSKTPGKARELSFLLNATSAGGFDASGYYSQRYGHAGLTVYAARNSTAPYDPAGIGFTAIPKSERYTVNPRLFLYGKRTTADIGVSYIGEDRTGGNITTVREGGLGFFERNETGRVTTQLGIAHRLSDHSQLQFKNSFSVFDRVISIPGYRFDARQQSGFSELTWNWHNERVQWVTGANFLSDALRERKPSGTALDYGLQTFGLFVQNAWQLNGRLTFESGLRGDYVSNGYGFELMPRVSALYRISTNLVTRLGGGLGYKTPTVFTEEAERIQLRAVLPIDAAATKNERSAGLNWDLHYRAQLGRLGVSVNTLLFYTRLNGPLLPTETAGGIAFLNAAGHFDSKGTEINARLTYGNFKLFLGYTYTDANTHFGVSRSPLPLTAKHRLNNVLMWEVEEKWKLGLEAYYFSRQLLSDGDSGRPYWITGFMAERSWKHIGVFVNFENFTDTRQTRFGPLYTGTMESPQFKDIYAPVEGFVVNGGVKLRL</sequence>
<keyword evidence="8 15" id="KW-0675">Receptor</keyword>
<keyword evidence="9 10" id="KW-0998">Cell outer membrane</keyword>
<gene>
    <name evidence="15" type="ORF">E0486_16115</name>
</gene>
<keyword evidence="5 12" id="KW-0732">Signal</keyword>
<organism evidence="15 16">
    <name type="scientific">Flaviaesturariibacter aridisoli</name>
    <dbReference type="NCBI Taxonomy" id="2545761"/>
    <lineage>
        <taxon>Bacteria</taxon>
        <taxon>Pseudomonadati</taxon>
        <taxon>Bacteroidota</taxon>
        <taxon>Chitinophagia</taxon>
        <taxon>Chitinophagales</taxon>
        <taxon>Chitinophagaceae</taxon>
        <taxon>Flaviaestuariibacter</taxon>
    </lineage>
</organism>
<dbReference type="Pfam" id="PF00593">
    <property type="entry name" value="TonB_dep_Rec_b-barrel"/>
    <property type="match status" value="1"/>
</dbReference>
<dbReference type="InterPro" id="IPR010916">
    <property type="entry name" value="TonB_box_CS"/>
</dbReference>
<dbReference type="InterPro" id="IPR037066">
    <property type="entry name" value="Plug_dom_sf"/>
</dbReference>
<dbReference type="InterPro" id="IPR000531">
    <property type="entry name" value="Beta-barrel_TonB"/>
</dbReference>
<dbReference type="AlphaFoldDB" id="A0A4R4DV49"/>
<keyword evidence="16" id="KW-1185">Reference proteome</keyword>
<evidence type="ECO:0000259" key="14">
    <source>
        <dbReference type="Pfam" id="PF07715"/>
    </source>
</evidence>
<dbReference type="Proteomes" id="UP000295164">
    <property type="component" value="Unassembled WGS sequence"/>
</dbReference>
<protein>
    <submittedName>
        <fullName evidence="15">TonB-dependent receptor</fullName>
    </submittedName>
</protein>
<dbReference type="Gene3D" id="2.170.130.10">
    <property type="entry name" value="TonB-dependent receptor, plug domain"/>
    <property type="match status" value="1"/>
</dbReference>
<evidence type="ECO:0000256" key="9">
    <source>
        <dbReference type="ARBA" id="ARBA00023237"/>
    </source>
</evidence>
<keyword evidence="2 10" id="KW-0813">Transport</keyword>
<evidence type="ECO:0000256" key="6">
    <source>
        <dbReference type="ARBA" id="ARBA00023077"/>
    </source>
</evidence>
<dbReference type="RefSeq" id="WP_131853650.1">
    <property type="nucleotide sequence ID" value="NZ_SKFH01000038.1"/>
</dbReference>
<dbReference type="Pfam" id="PF07715">
    <property type="entry name" value="Plug"/>
    <property type="match status" value="1"/>
</dbReference>
<reference evidence="15 16" key="1">
    <citation type="submission" date="2019-03" db="EMBL/GenBank/DDBJ databases">
        <authorList>
            <person name="Kim M.K.M."/>
        </authorList>
    </citation>
    <scope>NUCLEOTIDE SEQUENCE [LARGE SCALE GENOMIC DNA]</scope>
    <source>
        <strain evidence="15 16">17J68-15</strain>
    </source>
</reference>
<dbReference type="PANTHER" id="PTHR30069:SF29">
    <property type="entry name" value="HEMOGLOBIN AND HEMOGLOBIN-HAPTOGLOBIN-BINDING PROTEIN 1-RELATED"/>
    <property type="match status" value="1"/>
</dbReference>
<feature type="signal peptide" evidence="12">
    <location>
        <begin position="1"/>
        <end position="19"/>
    </location>
</feature>
<evidence type="ECO:0000256" key="2">
    <source>
        <dbReference type="ARBA" id="ARBA00022448"/>
    </source>
</evidence>
<dbReference type="GO" id="GO:0009279">
    <property type="term" value="C:cell outer membrane"/>
    <property type="evidence" value="ECO:0007669"/>
    <property type="project" value="UniProtKB-SubCell"/>
</dbReference>
<evidence type="ECO:0000256" key="12">
    <source>
        <dbReference type="SAM" id="SignalP"/>
    </source>
</evidence>
<evidence type="ECO:0000256" key="11">
    <source>
        <dbReference type="RuleBase" id="RU003357"/>
    </source>
</evidence>
<dbReference type="Gene3D" id="2.40.170.20">
    <property type="entry name" value="TonB-dependent receptor, beta-barrel domain"/>
    <property type="match status" value="1"/>
</dbReference>
<dbReference type="OrthoDB" id="1109239at2"/>
<dbReference type="InterPro" id="IPR039426">
    <property type="entry name" value="TonB-dep_rcpt-like"/>
</dbReference>
<dbReference type="GO" id="GO:0015344">
    <property type="term" value="F:siderophore uptake transmembrane transporter activity"/>
    <property type="evidence" value="ECO:0007669"/>
    <property type="project" value="TreeGrafter"/>
</dbReference>
<proteinExistence type="inferred from homology"/>
<accession>A0A4R4DV49</accession>
<keyword evidence="7 10" id="KW-0472">Membrane</keyword>
<dbReference type="EMBL" id="SKFH01000038">
    <property type="protein sequence ID" value="TCZ67201.1"/>
    <property type="molecule type" value="Genomic_DNA"/>
</dbReference>
<name>A0A4R4DV49_9BACT</name>
<dbReference type="SUPFAM" id="SSF49464">
    <property type="entry name" value="Carboxypeptidase regulatory domain-like"/>
    <property type="match status" value="1"/>
</dbReference>
<feature type="domain" description="TonB-dependent receptor plug" evidence="14">
    <location>
        <begin position="118"/>
        <end position="225"/>
    </location>
</feature>
<keyword evidence="6 11" id="KW-0798">TonB box</keyword>
<dbReference type="GO" id="GO:0044718">
    <property type="term" value="P:siderophore transmembrane transport"/>
    <property type="evidence" value="ECO:0007669"/>
    <property type="project" value="TreeGrafter"/>
</dbReference>
<comment type="subcellular location">
    <subcellularLocation>
        <location evidence="1 10">Cell outer membrane</location>
        <topology evidence="1 10">Multi-pass membrane protein</topology>
    </subcellularLocation>
</comment>
<dbReference type="PROSITE" id="PS52016">
    <property type="entry name" value="TONB_DEPENDENT_REC_3"/>
    <property type="match status" value="1"/>
</dbReference>
<evidence type="ECO:0000313" key="15">
    <source>
        <dbReference type="EMBL" id="TCZ67201.1"/>
    </source>
</evidence>
<evidence type="ECO:0000256" key="10">
    <source>
        <dbReference type="PROSITE-ProRule" id="PRU01360"/>
    </source>
</evidence>
<comment type="similarity">
    <text evidence="10 11">Belongs to the TonB-dependent receptor family.</text>
</comment>
<evidence type="ECO:0000256" key="4">
    <source>
        <dbReference type="ARBA" id="ARBA00022692"/>
    </source>
</evidence>
<dbReference type="InterPro" id="IPR008969">
    <property type="entry name" value="CarboxyPept-like_regulatory"/>
</dbReference>